<gene>
    <name evidence="3" type="ORF">FUA23_14455</name>
</gene>
<dbReference type="EMBL" id="VOXD01000022">
    <property type="protein sequence ID" value="TXF88484.1"/>
    <property type="molecule type" value="Genomic_DNA"/>
</dbReference>
<name>A0A5C7FR00_9BACT</name>
<dbReference type="AlphaFoldDB" id="A0A5C7FR00"/>
<keyword evidence="4" id="KW-1185">Reference proteome</keyword>
<feature type="coiled-coil region" evidence="1">
    <location>
        <begin position="147"/>
        <end position="210"/>
    </location>
</feature>
<dbReference type="OrthoDB" id="1160770at2"/>
<evidence type="ECO:0000256" key="2">
    <source>
        <dbReference type="SAM" id="MobiDB-lite"/>
    </source>
</evidence>
<feature type="region of interest" description="Disordered" evidence="2">
    <location>
        <begin position="40"/>
        <end position="77"/>
    </location>
</feature>
<evidence type="ECO:0000313" key="4">
    <source>
        <dbReference type="Proteomes" id="UP000321907"/>
    </source>
</evidence>
<reference evidence="3 4" key="1">
    <citation type="submission" date="2019-08" db="EMBL/GenBank/DDBJ databases">
        <title>Lewinella sp. strain SSH13 Genome sequencing and assembly.</title>
        <authorList>
            <person name="Kim I."/>
        </authorList>
    </citation>
    <scope>NUCLEOTIDE SEQUENCE [LARGE SCALE GENOMIC DNA]</scope>
    <source>
        <strain evidence="3 4">SSH13</strain>
    </source>
</reference>
<evidence type="ECO:0000256" key="1">
    <source>
        <dbReference type="SAM" id="Coils"/>
    </source>
</evidence>
<organism evidence="3 4">
    <name type="scientific">Neolewinella aurantiaca</name>
    <dbReference type="NCBI Taxonomy" id="2602767"/>
    <lineage>
        <taxon>Bacteria</taxon>
        <taxon>Pseudomonadati</taxon>
        <taxon>Bacteroidota</taxon>
        <taxon>Saprospiria</taxon>
        <taxon>Saprospirales</taxon>
        <taxon>Lewinellaceae</taxon>
        <taxon>Neolewinella</taxon>
    </lineage>
</organism>
<keyword evidence="1" id="KW-0175">Coiled coil</keyword>
<dbReference type="Proteomes" id="UP000321907">
    <property type="component" value="Unassembled WGS sequence"/>
</dbReference>
<proteinExistence type="predicted"/>
<sequence length="248" mass="27650">MEYHLVEGADLPTNYNDYISMWKNLKSYFIVEEEGGPKVAKTLPDKSKPVEGAKGSATPKGAPVAPAPPPAQRTVSGSVNDRSVKVLMEAMEANNLPGFDYLEYKKSLQNLKKMDFTDSIRFQTAFATAQSMGVTPGHLQESAQHYLSVLENEHKKFSNALKAQRAAQVNNKEAKLQQIDADIKRQEAKIKELQSQIEKSRAEQTKLRETIKGSVDKLAKTQADFETTLSVITDGIRKDMANMKEFLK</sequence>
<evidence type="ECO:0000313" key="3">
    <source>
        <dbReference type="EMBL" id="TXF88484.1"/>
    </source>
</evidence>
<accession>A0A5C7FR00</accession>
<protein>
    <submittedName>
        <fullName evidence="3">Uncharacterized protein</fullName>
    </submittedName>
</protein>
<dbReference type="RefSeq" id="WP_147931466.1">
    <property type="nucleotide sequence ID" value="NZ_VOXD01000022.1"/>
</dbReference>
<comment type="caution">
    <text evidence="3">The sequence shown here is derived from an EMBL/GenBank/DDBJ whole genome shotgun (WGS) entry which is preliminary data.</text>
</comment>